<keyword evidence="6 12" id="KW-0347">Helicase</keyword>
<feature type="compositionally biased region" description="Basic and acidic residues" evidence="13">
    <location>
        <begin position="594"/>
        <end position="607"/>
    </location>
</feature>
<dbReference type="InterPro" id="IPR034415">
    <property type="entry name" value="CsdA_RRM"/>
</dbReference>
<dbReference type="InterPro" id="IPR014014">
    <property type="entry name" value="RNA_helicase_DEAD_Q_motif"/>
</dbReference>
<dbReference type="AlphaFoldDB" id="A0A317Q5P0"/>
<dbReference type="GO" id="GO:0016787">
    <property type="term" value="F:hydrolase activity"/>
    <property type="evidence" value="ECO:0007669"/>
    <property type="project" value="UniProtKB-KW"/>
</dbReference>
<dbReference type="PANTHER" id="PTHR47963:SF8">
    <property type="entry name" value="ATP-DEPENDENT RNA HELICASE DEAD"/>
    <property type="match status" value="1"/>
</dbReference>
<feature type="domain" description="Helicase C-terminal" evidence="15">
    <location>
        <begin position="242"/>
        <end position="386"/>
    </location>
</feature>
<evidence type="ECO:0000256" key="13">
    <source>
        <dbReference type="SAM" id="MobiDB-lite"/>
    </source>
</evidence>
<dbReference type="PANTHER" id="PTHR47963">
    <property type="entry name" value="DEAD-BOX ATP-DEPENDENT RNA HELICASE 47, MITOCHONDRIAL"/>
    <property type="match status" value="1"/>
</dbReference>
<dbReference type="PROSITE" id="PS51194">
    <property type="entry name" value="HELICASE_CTER"/>
    <property type="match status" value="1"/>
</dbReference>
<evidence type="ECO:0000259" key="14">
    <source>
        <dbReference type="PROSITE" id="PS51192"/>
    </source>
</evidence>
<dbReference type="EMBL" id="QGTT01000013">
    <property type="protein sequence ID" value="PWW10621.1"/>
    <property type="molecule type" value="Genomic_DNA"/>
</dbReference>
<dbReference type="CDD" id="cd12499">
    <property type="entry name" value="RRM_EcCsdA_like"/>
    <property type="match status" value="1"/>
</dbReference>
<feature type="short sequence motif" description="Q motif" evidence="11">
    <location>
        <begin position="8"/>
        <end position="36"/>
    </location>
</feature>
<dbReference type="GO" id="GO:0003724">
    <property type="term" value="F:RNA helicase activity"/>
    <property type="evidence" value="ECO:0007669"/>
    <property type="project" value="UniProtKB-EC"/>
</dbReference>
<evidence type="ECO:0000256" key="5">
    <source>
        <dbReference type="ARBA" id="ARBA00022801"/>
    </source>
</evidence>
<keyword evidence="3" id="KW-0963">Cytoplasm</keyword>
<dbReference type="InterPro" id="IPR012677">
    <property type="entry name" value="Nucleotide-bd_a/b_plait_sf"/>
</dbReference>
<keyword evidence="18" id="KW-1185">Reference proteome</keyword>
<comment type="caution">
    <text evidence="17">The sequence shown here is derived from an EMBL/GenBank/DDBJ whole genome shotgun (WGS) entry which is preliminary data.</text>
</comment>
<evidence type="ECO:0000256" key="7">
    <source>
        <dbReference type="ARBA" id="ARBA00022840"/>
    </source>
</evidence>
<dbReference type="Gene3D" id="3.40.50.300">
    <property type="entry name" value="P-loop containing nucleotide triphosphate hydrolases"/>
    <property type="match status" value="2"/>
</dbReference>
<feature type="region of interest" description="Disordered" evidence="13">
    <location>
        <begin position="442"/>
        <end position="488"/>
    </location>
</feature>
<evidence type="ECO:0000313" key="17">
    <source>
        <dbReference type="EMBL" id="PWW10621.1"/>
    </source>
</evidence>
<feature type="region of interest" description="Disordered" evidence="13">
    <location>
        <begin position="563"/>
        <end position="613"/>
    </location>
</feature>
<feature type="domain" description="DEAD-box RNA helicase Q" evidence="16">
    <location>
        <begin position="8"/>
        <end position="36"/>
    </location>
</feature>
<reference evidence="17 18" key="1">
    <citation type="submission" date="2018-05" db="EMBL/GenBank/DDBJ databases">
        <title>Freshwater and sediment microbial communities from various areas in North America, analyzing microbe dynamics in response to fracking.</title>
        <authorList>
            <person name="Lamendella R."/>
        </authorList>
    </citation>
    <scope>NUCLEOTIDE SEQUENCE [LARGE SCALE GENOMIC DNA]</scope>
    <source>
        <strain evidence="17 18">125B1</strain>
    </source>
</reference>
<comment type="subcellular location">
    <subcellularLocation>
        <location evidence="1">Cytoplasm</location>
    </subcellularLocation>
</comment>
<evidence type="ECO:0000256" key="4">
    <source>
        <dbReference type="ARBA" id="ARBA00022741"/>
    </source>
</evidence>
<dbReference type="Proteomes" id="UP000246964">
    <property type="component" value="Unassembled WGS sequence"/>
</dbReference>
<name>A0A317Q5P0_9GAMM</name>
<dbReference type="CDD" id="cd00268">
    <property type="entry name" value="DEADc"/>
    <property type="match status" value="1"/>
</dbReference>
<dbReference type="InterPro" id="IPR014001">
    <property type="entry name" value="Helicase_ATP-bd"/>
</dbReference>
<evidence type="ECO:0000259" key="15">
    <source>
        <dbReference type="PROSITE" id="PS51194"/>
    </source>
</evidence>
<evidence type="ECO:0000259" key="16">
    <source>
        <dbReference type="PROSITE" id="PS51195"/>
    </source>
</evidence>
<organism evidence="17 18">
    <name type="scientific">Pseudidiomarina maritima</name>
    <dbReference type="NCBI Taxonomy" id="519453"/>
    <lineage>
        <taxon>Bacteria</taxon>
        <taxon>Pseudomonadati</taxon>
        <taxon>Pseudomonadota</taxon>
        <taxon>Gammaproteobacteria</taxon>
        <taxon>Alteromonadales</taxon>
        <taxon>Idiomarinaceae</taxon>
        <taxon>Pseudidiomarina</taxon>
    </lineage>
</organism>
<keyword evidence="4 12" id="KW-0547">Nucleotide-binding</keyword>
<feature type="compositionally biased region" description="Basic and acidic residues" evidence="13">
    <location>
        <begin position="448"/>
        <end position="485"/>
    </location>
</feature>
<dbReference type="InterPro" id="IPR044742">
    <property type="entry name" value="DEAD/DEAH_RhlB"/>
</dbReference>
<dbReference type="InterPro" id="IPR005580">
    <property type="entry name" value="DbpA/CsdA_RNA-bd_dom"/>
</dbReference>
<dbReference type="SMART" id="SM00490">
    <property type="entry name" value="HELICc"/>
    <property type="match status" value="1"/>
</dbReference>
<keyword evidence="8" id="KW-0694">RNA-binding</keyword>
<evidence type="ECO:0000256" key="3">
    <source>
        <dbReference type="ARBA" id="ARBA00022490"/>
    </source>
</evidence>
<dbReference type="Pfam" id="PF00270">
    <property type="entry name" value="DEAD"/>
    <property type="match status" value="1"/>
</dbReference>
<evidence type="ECO:0000256" key="2">
    <source>
        <dbReference type="ARBA" id="ARBA00012552"/>
    </source>
</evidence>
<feature type="compositionally biased region" description="Basic and acidic residues" evidence="13">
    <location>
        <begin position="573"/>
        <end position="584"/>
    </location>
</feature>
<dbReference type="InterPro" id="IPR057325">
    <property type="entry name" value="DeaD_dimer"/>
</dbReference>
<dbReference type="SUPFAM" id="SSF52540">
    <property type="entry name" value="P-loop containing nucleoside triphosphate hydrolases"/>
    <property type="match status" value="1"/>
</dbReference>
<dbReference type="GO" id="GO:0005524">
    <property type="term" value="F:ATP binding"/>
    <property type="evidence" value="ECO:0007669"/>
    <property type="project" value="UniProtKB-KW"/>
</dbReference>
<evidence type="ECO:0000313" key="18">
    <source>
        <dbReference type="Proteomes" id="UP000246964"/>
    </source>
</evidence>
<dbReference type="Pfam" id="PF03880">
    <property type="entry name" value="DbpA"/>
    <property type="match status" value="1"/>
</dbReference>
<dbReference type="PROSITE" id="PS51192">
    <property type="entry name" value="HELICASE_ATP_BIND_1"/>
    <property type="match status" value="1"/>
</dbReference>
<dbReference type="GO" id="GO:0009409">
    <property type="term" value="P:response to cold"/>
    <property type="evidence" value="ECO:0007669"/>
    <property type="project" value="TreeGrafter"/>
</dbReference>
<dbReference type="InterPro" id="IPR011545">
    <property type="entry name" value="DEAD/DEAH_box_helicase_dom"/>
</dbReference>
<keyword evidence="5 12" id="KW-0378">Hydrolase</keyword>
<dbReference type="Pfam" id="PF00271">
    <property type="entry name" value="Helicase_C"/>
    <property type="match status" value="1"/>
</dbReference>
<dbReference type="OrthoDB" id="6232645at2"/>
<protein>
    <recommendedName>
        <fullName evidence="2">RNA helicase</fullName>
        <ecNumber evidence="2">3.6.4.13</ecNumber>
    </recommendedName>
</protein>
<dbReference type="PROSITE" id="PS00039">
    <property type="entry name" value="DEAD_ATP_HELICASE"/>
    <property type="match status" value="1"/>
</dbReference>
<comment type="similarity">
    <text evidence="12">Belongs to the DEAD box helicase family.</text>
</comment>
<dbReference type="InterPro" id="IPR027417">
    <property type="entry name" value="P-loop_NTPase"/>
</dbReference>
<dbReference type="InterPro" id="IPR001650">
    <property type="entry name" value="Helicase_C-like"/>
</dbReference>
<sequence>MSEVMTGQSFADLTLPAAVLKQLEKMNFTTPTPIQIQAIPALMAGANVLGEAQTGTGKTAAFGLPGLSLVDAKLRATQMLVVAPTRELAMQVAEAVAEFGQQIRGLEVATVYGGSAFGPQIKALRGGAQVVVGTPGRLLDLLKKGVLNLSALRLAVLDEADEMLNMGFIEDIETIMAAVPNTSQRALFSATMPPAIRKLAKTFLVNEAGEQPLNIQIAAQEKAKATIRQRAWQVRGLSKMQALTRLLETLEYQRVLIFVRTRSDTMEVTEQLQASGFKASPLSGDLNQAQREQTVSQLRSGRIEILVATDVVARGLDVPEITHVVNYDLPGDTESYVHRIGRTGRAGRSGEAILFYRAKERHLLRHYERLTNGTIEYFEVPNAQELSLHRQTKLQEQIMHTVAQGKLDEMTAIVEKMQADTELTALQIATALLAQHNQQRPLLVAEDPAPRKFAERAERADRNPRERRDRNERPERGPRDRRDANIEFDTYRIQVGRDHGARPQDIVGAIANEGEIDSRYIGQIQLFEGHSLVELPKGLPTAVVRILQRARVRQQQMAIELAPGEIITRSKPPRGDRPRGERPPFKGAPRARGARTERGGERGSEQRRSRRPQ</sequence>
<dbReference type="SMART" id="SM00487">
    <property type="entry name" value="DEXDc"/>
    <property type="match status" value="1"/>
</dbReference>
<evidence type="ECO:0000256" key="12">
    <source>
        <dbReference type="RuleBase" id="RU000492"/>
    </source>
</evidence>
<dbReference type="GO" id="GO:0005840">
    <property type="term" value="C:ribosome"/>
    <property type="evidence" value="ECO:0007669"/>
    <property type="project" value="TreeGrafter"/>
</dbReference>
<accession>A0A317Q5P0</accession>
<evidence type="ECO:0000256" key="1">
    <source>
        <dbReference type="ARBA" id="ARBA00004496"/>
    </source>
</evidence>
<proteinExistence type="inferred from homology"/>
<dbReference type="InterPro" id="IPR050547">
    <property type="entry name" value="DEAD_box_RNA_helicases"/>
</dbReference>
<dbReference type="GO" id="GO:0033592">
    <property type="term" value="F:RNA strand annealing activity"/>
    <property type="evidence" value="ECO:0007669"/>
    <property type="project" value="TreeGrafter"/>
</dbReference>
<dbReference type="Pfam" id="PF25399">
    <property type="entry name" value="DeaD_dimer"/>
    <property type="match status" value="1"/>
</dbReference>
<gene>
    <name evidence="17" type="ORF">DET45_11353</name>
</gene>
<evidence type="ECO:0000256" key="9">
    <source>
        <dbReference type="ARBA" id="ARBA00023016"/>
    </source>
</evidence>
<dbReference type="STRING" id="519453.SAMN04488070_0011"/>
<dbReference type="FunFam" id="3.30.70.330:FF:000068">
    <property type="entry name" value="ATP-dependent RNA helicase DeaD"/>
    <property type="match status" value="1"/>
</dbReference>
<dbReference type="PROSITE" id="PS51195">
    <property type="entry name" value="Q_MOTIF"/>
    <property type="match status" value="1"/>
</dbReference>
<dbReference type="InterPro" id="IPR000629">
    <property type="entry name" value="RNA-helicase_DEAD-box_CS"/>
</dbReference>
<keyword evidence="9" id="KW-0346">Stress response</keyword>
<dbReference type="EC" id="3.6.4.13" evidence="2"/>
<dbReference type="RefSeq" id="WP_110076409.1">
    <property type="nucleotide sequence ID" value="NZ_QGTT01000013.1"/>
</dbReference>
<keyword evidence="7 12" id="KW-0067">ATP-binding</keyword>
<evidence type="ECO:0000256" key="6">
    <source>
        <dbReference type="ARBA" id="ARBA00022806"/>
    </source>
</evidence>
<evidence type="ECO:0000256" key="11">
    <source>
        <dbReference type="PROSITE-ProRule" id="PRU00552"/>
    </source>
</evidence>
<dbReference type="GO" id="GO:0005829">
    <property type="term" value="C:cytosol"/>
    <property type="evidence" value="ECO:0007669"/>
    <property type="project" value="TreeGrafter"/>
</dbReference>
<feature type="domain" description="Helicase ATP-binding" evidence="14">
    <location>
        <begin position="39"/>
        <end position="210"/>
    </location>
</feature>
<evidence type="ECO:0000256" key="10">
    <source>
        <dbReference type="ARBA" id="ARBA00047984"/>
    </source>
</evidence>
<evidence type="ECO:0000256" key="8">
    <source>
        <dbReference type="ARBA" id="ARBA00022884"/>
    </source>
</evidence>
<comment type="catalytic activity">
    <reaction evidence="10">
        <text>ATP + H2O = ADP + phosphate + H(+)</text>
        <dbReference type="Rhea" id="RHEA:13065"/>
        <dbReference type="ChEBI" id="CHEBI:15377"/>
        <dbReference type="ChEBI" id="CHEBI:15378"/>
        <dbReference type="ChEBI" id="CHEBI:30616"/>
        <dbReference type="ChEBI" id="CHEBI:43474"/>
        <dbReference type="ChEBI" id="CHEBI:456216"/>
        <dbReference type="EC" id="3.6.4.13"/>
    </reaction>
</comment>
<dbReference type="CDD" id="cd18787">
    <property type="entry name" value="SF2_C_DEAD"/>
    <property type="match status" value="1"/>
</dbReference>
<dbReference type="Gene3D" id="3.30.70.330">
    <property type="match status" value="1"/>
</dbReference>